<sequence length="284" mass="31117">MKKFLFLILLNASFLYGFAQQTQVIKLWPNEVPGETQPKHAAEEYLANKNGNVHRISNITDPLLQVFKPTVKANGAAIIICPGGGNKYLALDIEGEEVAHYFADRGYLTLVLQYRVPMKTLGSFQDVQRAVRLVRSMASKLEIDSNKIGVMGFSAGGNLATRATTGYNKVSYPHIDLVDSVSCRPDFSLLIYPGSMKTQTGALIPEVVPTEKTPPVFIFAAADDQFKAPFPLGQALIDLKLPFEFHVVPKGGHGYGLRKGNPAAEAWPKLAESWLGNILITKSN</sequence>
<evidence type="ECO:0000256" key="2">
    <source>
        <dbReference type="SAM" id="SignalP"/>
    </source>
</evidence>
<proteinExistence type="predicted"/>
<accession>A0A4R5MK42</accession>
<name>A0A4R5MK42_9SPHI</name>
<evidence type="ECO:0000259" key="3">
    <source>
        <dbReference type="Pfam" id="PF20434"/>
    </source>
</evidence>
<dbReference type="RefSeq" id="WP_133262573.1">
    <property type="nucleotide sequence ID" value="NZ_SJCY01000006.1"/>
</dbReference>
<dbReference type="InterPro" id="IPR049492">
    <property type="entry name" value="BD-FAE-like_dom"/>
</dbReference>
<dbReference type="InterPro" id="IPR029058">
    <property type="entry name" value="AB_hydrolase_fold"/>
</dbReference>
<evidence type="ECO:0000313" key="5">
    <source>
        <dbReference type="Proteomes" id="UP000295668"/>
    </source>
</evidence>
<dbReference type="InterPro" id="IPR050300">
    <property type="entry name" value="GDXG_lipolytic_enzyme"/>
</dbReference>
<dbReference type="OrthoDB" id="9794725at2"/>
<comment type="caution">
    <text evidence="4">The sequence shown here is derived from an EMBL/GenBank/DDBJ whole genome shotgun (WGS) entry which is preliminary data.</text>
</comment>
<feature type="chain" id="PRO_5020984692" evidence="2">
    <location>
        <begin position="20"/>
        <end position="284"/>
    </location>
</feature>
<keyword evidence="1 4" id="KW-0378">Hydrolase</keyword>
<organism evidence="4 5">
    <name type="scientific">Pedobacter changchengzhani</name>
    <dbReference type="NCBI Taxonomy" id="2529274"/>
    <lineage>
        <taxon>Bacteria</taxon>
        <taxon>Pseudomonadati</taxon>
        <taxon>Bacteroidota</taxon>
        <taxon>Sphingobacteriia</taxon>
        <taxon>Sphingobacteriales</taxon>
        <taxon>Sphingobacteriaceae</taxon>
        <taxon>Pedobacter</taxon>
    </lineage>
</organism>
<keyword evidence="5" id="KW-1185">Reference proteome</keyword>
<evidence type="ECO:0000256" key="1">
    <source>
        <dbReference type="ARBA" id="ARBA00022801"/>
    </source>
</evidence>
<dbReference type="GO" id="GO:0016787">
    <property type="term" value="F:hydrolase activity"/>
    <property type="evidence" value="ECO:0007669"/>
    <property type="project" value="UniProtKB-KW"/>
</dbReference>
<dbReference type="Gene3D" id="3.40.50.1820">
    <property type="entry name" value="alpha/beta hydrolase"/>
    <property type="match status" value="1"/>
</dbReference>
<gene>
    <name evidence="4" type="ORF">EZJ43_10000</name>
</gene>
<dbReference type="AlphaFoldDB" id="A0A4R5MK42"/>
<keyword evidence="2" id="KW-0732">Signal</keyword>
<dbReference type="SUPFAM" id="SSF53474">
    <property type="entry name" value="alpha/beta-Hydrolases"/>
    <property type="match status" value="1"/>
</dbReference>
<feature type="domain" description="BD-FAE-like" evidence="3">
    <location>
        <begin position="66"/>
        <end position="168"/>
    </location>
</feature>
<dbReference type="PANTHER" id="PTHR48081">
    <property type="entry name" value="AB HYDROLASE SUPERFAMILY PROTEIN C4A8.06C"/>
    <property type="match status" value="1"/>
</dbReference>
<dbReference type="Pfam" id="PF20434">
    <property type="entry name" value="BD-FAE"/>
    <property type="match status" value="1"/>
</dbReference>
<protein>
    <submittedName>
        <fullName evidence="4">Alpha/beta hydrolase</fullName>
    </submittedName>
</protein>
<dbReference type="PANTHER" id="PTHR48081:SF6">
    <property type="entry name" value="PEPTIDASE S9 PROLYL OLIGOPEPTIDASE CATALYTIC DOMAIN-CONTAINING PROTEIN"/>
    <property type="match status" value="1"/>
</dbReference>
<reference evidence="4 5" key="1">
    <citation type="submission" date="2019-02" db="EMBL/GenBank/DDBJ databases">
        <title>Pedobacter sp. nov., a novel speices isolated from soil of pinguins habitat in Antarcitica.</title>
        <authorList>
            <person name="He R.-H."/>
        </authorList>
    </citation>
    <scope>NUCLEOTIDE SEQUENCE [LARGE SCALE GENOMIC DNA]</scope>
    <source>
        <strain evidence="4 5">E01020</strain>
    </source>
</reference>
<dbReference type="EMBL" id="SJCY01000006">
    <property type="protein sequence ID" value="TDG36010.1"/>
    <property type="molecule type" value="Genomic_DNA"/>
</dbReference>
<evidence type="ECO:0000313" key="4">
    <source>
        <dbReference type="EMBL" id="TDG36010.1"/>
    </source>
</evidence>
<dbReference type="Proteomes" id="UP000295668">
    <property type="component" value="Unassembled WGS sequence"/>
</dbReference>
<feature type="signal peptide" evidence="2">
    <location>
        <begin position="1"/>
        <end position="19"/>
    </location>
</feature>